<protein>
    <recommendedName>
        <fullName evidence="2">Neprosin PEP catalytic domain-containing protein</fullName>
    </recommendedName>
</protein>
<proteinExistence type="predicted"/>
<reference evidence="3 4" key="1">
    <citation type="submission" date="2024-01" db="EMBL/GenBank/DDBJ databases">
        <title>The genomes of 5 underutilized Papilionoideae crops provide insights into root nodulation and disease resistanc.</title>
        <authorList>
            <person name="Yuan L."/>
        </authorList>
    </citation>
    <scope>NUCLEOTIDE SEQUENCE [LARGE SCALE GENOMIC DNA]</scope>
    <source>
        <strain evidence="3">ZHUSHIDOU_FW_LH</strain>
        <tissue evidence="3">Leaf</tissue>
    </source>
</reference>
<name>A0AAN9HUW8_CROPI</name>
<dbReference type="EMBL" id="JAYWIO010000007">
    <property type="protein sequence ID" value="KAK7253100.1"/>
    <property type="molecule type" value="Genomic_DNA"/>
</dbReference>
<keyword evidence="1" id="KW-0732">Signal</keyword>
<organism evidence="3 4">
    <name type="scientific">Crotalaria pallida</name>
    <name type="common">Smooth rattlebox</name>
    <name type="synonym">Crotalaria striata</name>
    <dbReference type="NCBI Taxonomy" id="3830"/>
    <lineage>
        <taxon>Eukaryota</taxon>
        <taxon>Viridiplantae</taxon>
        <taxon>Streptophyta</taxon>
        <taxon>Embryophyta</taxon>
        <taxon>Tracheophyta</taxon>
        <taxon>Spermatophyta</taxon>
        <taxon>Magnoliopsida</taxon>
        <taxon>eudicotyledons</taxon>
        <taxon>Gunneridae</taxon>
        <taxon>Pentapetalae</taxon>
        <taxon>rosids</taxon>
        <taxon>fabids</taxon>
        <taxon>Fabales</taxon>
        <taxon>Fabaceae</taxon>
        <taxon>Papilionoideae</taxon>
        <taxon>50 kb inversion clade</taxon>
        <taxon>genistoids sensu lato</taxon>
        <taxon>core genistoids</taxon>
        <taxon>Crotalarieae</taxon>
        <taxon>Crotalaria</taxon>
    </lineage>
</organism>
<feature type="signal peptide" evidence="1">
    <location>
        <begin position="1"/>
        <end position="20"/>
    </location>
</feature>
<dbReference type="Proteomes" id="UP001372338">
    <property type="component" value="Unassembled WGS sequence"/>
</dbReference>
<dbReference type="PANTHER" id="PTHR31589">
    <property type="entry name" value="PROTEIN, PUTATIVE (DUF239)-RELATED-RELATED"/>
    <property type="match status" value="1"/>
</dbReference>
<sequence length="342" mass="38808">MINFILICLCLASNNYKVDGRMMASMSQEEDLELENQLRLMNKPPLKTIQTAFGHIVDCIDINKQLVFDNPLLKNHKIQLRSSLEHARKTLNEDQRSARSSRIEIEEDLCPIGTIPVRRTTKDDLIRIKHLSNKNGMLIAEAPGNHFAAVTLNRGANITDVYYGIKGIINVYNPTVTRKEQMSGAYLYLAKGPNSIMAGWQVYPEIHGDVKTYFFTAWDPATNNWWVRLQDKDLGYFPATLFADMTSAEEGGWYGRTMTPTYNSPSPPMGSGHFPDHTFGHACYIRNMTFQKYTREDIEPTLDLVGIYKDMPSCYEMSYTGYVDDSLRYAMQFGGPGGNCGY</sequence>
<dbReference type="InterPro" id="IPR004314">
    <property type="entry name" value="Neprosin"/>
</dbReference>
<dbReference type="Pfam" id="PF03080">
    <property type="entry name" value="Neprosin"/>
    <property type="match status" value="1"/>
</dbReference>
<evidence type="ECO:0000313" key="3">
    <source>
        <dbReference type="EMBL" id="KAK7253100.1"/>
    </source>
</evidence>
<evidence type="ECO:0000313" key="4">
    <source>
        <dbReference type="Proteomes" id="UP001372338"/>
    </source>
</evidence>
<dbReference type="InterPro" id="IPR025521">
    <property type="entry name" value="Neprosin_propep"/>
</dbReference>
<feature type="chain" id="PRO_5042861740" description="Neprosin PEP catalytic domain-containing protein" evidence="1">
    <location>
        <begin position="21"/>
        <end position="342"/>
    </location>
</feature>
<evidence type="ECO:0000256" key="1">
    <source>
        <dbReference type="SAM" id="SignalP"/>
    </source>
</evidence>
<dbReference type="AlphaFoldDB" id="A0AAN9HUW8"/>
<accession>A0AAN9HUW8</accession>
<keyword evidence="4" id="KW-1185">Reference proteome</keyword>
<gene>
    <name evidence="3" type="ORF">RIF29_37534</name>
</gene>
<dbReference type="InterPro" id="IPR053168">
    <property type="entry name" value="Glutamic_endopeptidase"/>
</dbReference>
<comment type="caution">
    <text evidence="3">The sequence shown here is derived from an EMBL/GenBank/DDBJ whole genome shotgun (WGS) entry which is preliminary data.</text>
</comment>
<feature type="domain" description="Neprosin PEP catalytic" evidence="2">
    <location>
        <begin position="140"/>
        <end position="341"/>
    </location>
</feature>
<dbReference type="PANTHER" id="PTHR31589:SF223">
    <property type="entry name" value="PROTEIN, PUTATIVE (DUF239)-RELATED"/>
    <property type="match status" value="1"/>
</dbReference>
<dbReference type="PROSITE" id="PS52045">
    <property type="entry name" value="NEPROSIN_PEP_CD"/>
    <property type="match status" value="1"/>
</dbReference>
<dbReference type="Pfam" id="PF14365">
    <property type="entry name" value="Neprosin_AP"/>
    <property type="match status" value="1"/>
</dbReference>
<evidence type="ECO:0000259" key="2">
    <source>
        <dbReference type="PROSITE" id="PS52045"/>
    </source>
</evidence>